<name>A0A0A9HV22_ARUDO</name>
<evidence type="ECO:0000256" key="1">
    <source>
        <dbReference type="SAM" id="SignalP"/>
    </source>
</evidence>
<accession>A0A0A9HV22</accession>
<proteinExistence type="predicted"/>
<keyword evidence="1" id="KW-0732">Signal</keyword>
<evidence type="ECO:0000313" key="2">
    <source>
        <dbReference type="EMBL" id="JAE39654.1"/>
    </source>
</evidence>
<dbReference type="AlphaFoldDB" id="A0A0A9HV22"/>
<feature type="signal peptide" evidence="1">
    <location>
        <begin position="1"/>
        <end position="17"/>
    </location>
</feature>
<reference evidence="2" key="2">
    <citation type="journal article" date="2015" name="Data Brief">
        <title>Shoot transcriptome of the giant reed, Arundo donax.</title>
        <authorList>
            <person name="Barrero R.A."/>
            <person name="Guerrero F.D."/>
            <person name="Moolhuijzen P."/>
            <person name="Goolsby J.A."/>
            <person name="Tidwell J."/>
            <person name="Bellgard S.E."/>
            <person name="Bellgard M.I."/>
        </authorList>
    </citation>
    <scope>NUCLEOTIDE SEQUENCE</scope>
    <source>
        <tissue evidence="2">Shoot tissue taken approximately 20 cm above the soil surface</tissue>
    </source>
</reference>
<sequence>MIIIEVILSLIVPLILTYKKETRPEGRDISKTLFLKVDKRPLKTGSYPY</sequence>
<reference evidence="2" key="1">
    <citation type="submission" date="2014-09" db="EMBL/GenBank/DDBJ databases">
        <authorList>
            <person name="Magalhaes I.L.F."/>
            <person name="Oliveira U."/>
            <person name="Santos F.R."/>
            <person name="Vidigal T.H.D.A."/>
            <person name="Brescovit A.D."/>
            <person name="Santos A.J."/>
        </authorList>
    </citation>
    <scope>NUCLEOTIDE SEQUENCE</scope>
    <source>
        <tissue evidence="2">Shoot tissue taken approximately 20 cm above the soil surface</tissue>
    </source>
</reference>
<protein>
    <submittedName>
        <fullName evidence="2">Uncharacterized protein</fullName>
    </submittedName>
</protein>
<dbReference type="EMBL" id="GBRH01158242">
    <property type="protein sequence ID" value="JAE39654.1"/>
    <property type="molecule type" value="Transcribed_RNA"/>
</dbReference>
<feature type="chain" id="PRO_5002046769" evidence="1">
    <location>
        <begin position="18"/>
        <end position="49"/>
    </location>
</feature>
<organism evidence="2">
    <name type="scientific">Arundo donax</name>
    <name type="common">Giant reed</name>
    <name type="synonym">Donax arundinaceus</name>
    <dbReference type="NCBI Taxonomy" id="35708"/>
    <lineage>
        <taxon>Eukaryota</taxon>
        <taxon>Viridiplantae</taxon>
        <taxon>Streptophyta</taxon>
        <taxon>Embryophyta</taxon>
        <taxon>Tracheophyta</taxon>
        <taxon>Spermatophyta</taxon>
        <taxon>Magnoliopsida</taxon>
        <taxon>Liliopsida</taxon>
        <taxon>Poales</taxon>
        <taxon>Poaceae</taxon>
        <taxon>PACMAD clade</taxon>
        <taxon>Arundinoideae</taxon>
        <taxon>Arundineae</taxon>
        <taxon>Arundo</taxon>
    </lineage>
</organism>